<dbReference type="Gene3D" id="1.10.10.10">
    <property type="entry name" value="Winged helix-like DNA-binding domain superfamily/Winged helix DNA-binding domain"/>
    <property type="match status" value="1"/>
</dbReference>
<feature type="domain" description="SANT" evidence="15">
    <location>
        <begin position="276"/>
        <end position="327"/>
    </location>
</feature>
<evidence type="ECO:0000259" key="14">
    <source>
        <dbReference type="PROSITE" id="PS50934"/>
    </source>
</evidence>
<feature type="domain" description="SWIRM" evidence="14">
    <location>
        <begin position="44"/>
        <end position="141"/>
    </location>
</feature>
<dbReference type="InterPro" id="IPR032451">
    <property type="entry name" value="SMARCC_C"/>
</dbReference>
<keyword evidence="7" id="KW-0804">Transcription</keyword>
<evidence type="ECO:0000256" key="8">
    <source>
        <dbReference type="ARBA" id="ARBA00023242"/>
    </source>
</evidence>
<dbReference type="Pfam" id="PF00249">
    <property type="entry name" value="Myb_DNA-binding"/>
    <property type="match status" value="1"/>
</dbReference>
<dbReference type="Pfam" id="PF16495">
    <property type="entry name" value="SWIRM-assoc_1"/>
    <property type="match status" value="1"/>
</dbReference>
<comment type="subcellular location">
    <subcellularLocation>
        <location evidence="1">Nucleus</location>
    </subcellularLocation>
</comment>
<keyword evidence="8" id="KW-0539">Nucleus</keyword>
<dbReference type="GO" id="GO:0008270">
    <property type="term" value="F:zinc ion binding"/>
    <property type="evidence" value="ECO:0007669"/>
    <property type="project" value="UniProtKB-KW"/>
</dbReference>
<evidence type="ECO:0000313" key="16">
    <source>
        <dbReference type="EMBL" id="WBW74382.1"/>
    </source>
</evidence>
<keyword evidence="4" id="KW-0862">Zinc</keyword>
<name>A0AAE9WFP7_9SCHI</name>
<dbReference type="GO" id="GO:0048858">
    <property type="term" value="P:cell projection morphogenesis"/>
    <property type="evidence" value="ECO:0007669"/>
    <property type="project" value="TreeGrafter"/>
</dbReference>
<dbReference type="InterPro" id="IPR009057">
    <property type="entry name" value="Homeodomain-like_sf"/>
</dbReference>
<comment type="similarity">
    <text evidence="9">Belongs to the SMARCC family.</text>
</comment>
<protein>
    <submittedName>
        <fullName evidence="16">SWI/SNF and RSC complex subunit Ssr1</fullName>
    </submittedName>
</protein>
<dbReference type="Proteomes" id="UP001212411">
    <property type="component" value="Chromosome 2"/>
</dbReference>
<feature type="domain" description="Myb-like" evidence="13">
    <location>
        <begin position="281"/>
        <end position="323"/>
    </location>
</feature>
<dbReference type="PROSITE" id="PS51293">
    <property type="entry name" value="SANT"/>
    <property type="match status" value="1"/>
</dbReference>
<evidence type="ECO:0000259" key="13">
    <source>
        <dbReference type="PROSITE" id="PS50090"/>
    </source>
</evidence>
<comment type="function">
    <text evidence="10">Component of the chromatin structure remodeling complex (RSC), which is involved in transcription regulation and nucleosome positioning. Controls particularly membrane and organelle development genes. Part of the SWI/SNF complex, an ATP-dependent chromatin remodeling complex, required for the positive and negative regulation of gene expression of a large number of genes. It changes chromatin structure by altering DNA-histone contacts within a nucleosome, leading eventually to a change in nucleosome position, thus facilitating or repressing binding of gene-specific transcription factors.</text>
</comment>
<dbReference type="FunFam" id="1.10.10.60:FF:000014">
    <property type="entry name" value="SWI/SNF complex subunit SMARCC2 isoform C"/>
    <property type="match status" value="1"/>
</dbReference>
<dbReference type="InterPro" id="IPR036388">
    <property type="entry name" value="WH-like_DNA-bd_sf"/>
</dbReference>
<dbReference type="InterPro" id="IPR007526">
    <property type="entry name" value="SWIRM"/>
</dbReference>
<evidence type="ECO:0000256" key="1">
    <source>
        <dbReference type="ARBA" id="ARBA00004123"/>
    </source>
</evidence>
<evidence type="ECO:0000256" key="3">
    <source>
        <dbReference type="ARBA" id="ARBA00022771"/>
    </source>
</evidence>
<dbReference type="KEGG" id="som:SOMG_03289"/>
<dbReference type="EMBL" id="CP115612">
    <property type="protein sequence ID" value="WBW74382.1"/>
    <property type="molecule type" value="Genomic_DNA"/>
</dbReference>
<dbReference type="GO" id="GO:0045815">
    <property type="term" value="P:transcription initiation-coupled chromatin remodeling"/>
    <property type="evidence" value="ECO:0007669"/>
    <property type="project" value="UniProtKB-ARBA"/>
</dbReference>
<gene>
    <name evidence="16" type="primary">ssr1</name>
    <name evidence="16" type="ORF">SOMG_03289</name>
</gene>
<sequence>MSEPVQLPTDSNVPMDIEEEKIELEDNEPKDEAKEFLLSQLPSVEIPEWAQWFDFSNIHEIERNSNPEFFDNKNSSKTPQVYKEYRDFMICAFRLNPKAYLTFTACRRNLAGDVCAVLRVHRFLEQWGLINYNVDPSTRPSKIVPPSTSHFQVLADTPRGLAPLVPPPPSSIPRTQPYNLQPSILRKNIYDSEVEETLKGNAPRPSPAAMENQNIEKKEAPAPTHCYSCSCILSGTYYTSDSDPPHSICSVCYDQERFPPPKTPHNYRKIDPFSKKDNTHWTSQEMNLLYEGLDMFPEDWSEISRHVGTKTIEQCILKFLNLPSTDRELFQSSSTPYPGVRPLQDKSPVLSVVTLLSKLVTPSSLKNLNSVNAGNNSTKEVESRTPSHIKDESMDIDNASYDISEDYLSDEEKRMSTTMKEAMDTQLKLIDSKLSHFDYLDQHVRLKSQELDLFAQETYKEKLYMKRECIAAKKKIEQRLQSKDSSSNVSPFQSSTATPTLLSMQSSSGMNL</sequence>
<keyword evidence="3" id="KW-0863">Zinc-finger</keyword>
<organism evidence="16 17">
    <name type="scientific">Schizosaccharomyces osmophilus</name>
    <dbReference type="NCBI Taxonomy" id="2545709"/>
    <lineage>
        <taxon>Eukaryota</taxon>
        <taxon>Fungi</taxon>
        <taxon>Dikarya</taxon>
        <taxon>Ascomycota</taxon>
        <taxon>Taphrinomycotina</taxon>
        <taxon>Schizosaccharomycetes</taxon>
        <taxon>Schizosaccharomycetales</taxon>
        <taxon>Schizosaccharomycetaceae</taxon>
        <taxon>Schizosaccharomyces</taxon>
    </lineage>
</organism>
<dbReference type="GO" id="GO:0016514">
    <property type="term" value="C:SWI/SNF complex"/>
    <property type="evidence" value="ECO:0007669"/>
    <property type="project" value="UniProtKB-ARBA"/>
</dbReference>
<evidence type="ECO:0000256" key="10">
    <source>
        <dbReference type="ARBA" id="ARBA00058697"/>
    </source>
</evidence>
<dbReference type="GO" id="GO:0016586">
    <property type="term" value="C:RSC-type complex"/>
    <property type="evidence" value="ECO:0007669"/>
    <property type="project" value="UniProtKB-ARBA"/>
</dbReference>
<feature type="compositionally biased region" description="Polar residues" evidence="12">
    <location>
        <begin position="483"/>
        <end position="512"/>
    </location>
</feature>
<accession>A0AAE9WFP7</accession>
<dbReference type="SUPFAM" id="SSF46689">
    <property type="entry name" value="Homeodomain-like"/>
    <property type="match status" value="2"/>
</dbReference>
<evidence type="ECO:0000259" key="15">
    <source>
        <dbReference type="PROSITE" id="PS51293"/>
    </source>
</evidence>
<keyword evidence="2" id="KW-0479">Metal-binding</keyword>
<evidence type="ECO:0000256" key="5">
    <source>
        <dbReference type="ARBA" id="ARBA00022853"/>
    </source>
</evidence>
<evidence type="ECO:0000256" key="12">
    <source>
        <dbReference type="SAM" id="MobiDB-lite"/>
    </source>
</evidence>
<dbReference type="CDD" id="cd00167">
    <property type="entry name" value="SANT"/>
    <property type="match status" value="1"/>
</dbReference>
<evidence type="ECO:0000256" key="9">
    <source>
        <dbReference type="ARBA" id="ARBA00049655"/>
    </source>
</evidence>
<dbReference type="GeneID" id="80876769"/>
<dbReference type="PROSITE" id="PS50934">
    <property type="entry name" value="SWIRM"/>
    <property type="match status" value="1"/>
</dbReference>
<dbReference type="Gene3D" id="1.10.10.60">
    <property type="entry name" value="Homeodomain-like"/>
    <property type="match status" value="1"/>
</dbReference>
<dbReference type="SMART" id="SM00717">
    <property type="entry name" value="SANT"/>
    <property type="match status" value="1"/>
</dbReference>
<dbReference type="GO" id="GO:0006357">
    <property type="term" value="P:regulation of transcription by RNA polymerase II"/>
    <property type="evidence" value="ECO:0007669"/>
    <property type="project" value="UniProtKB-ARBA"/>
</dbReference>
<dbReference type="InterPro" id="IPR001005">
    <property type="entry name" value="SANT/Myb"/>
</dbReference>
<evidence type="ECO:0000256" key="2">
    <source>
        <dbReference type="ARBA" id="ARBA00022723"/>
    </source>
</evidence>
<evidence type="ECO:0000313" key="17">
    <source>
        <dbReference type="Proteomes" id="UP001212411"/>
    </source>
</evidence>
<keyword evidence="5" id="KW-0156">Chromatin regulator</keyword>
<evidence type="ECO:0000256" key="7">
    <source>
        <dbReference type="ARBA" id="ARBA00023163"/>
    </source>
</evidence>
<evidence type="ECO:0000256" key="6">
    <source>
        <dbReference type="ARBA" id="ARBA00023015"/>
    </source>
</evidence>
<dbReference type="InterPro" id="IPR017884">
    <property type="entry name" value="SANT_dom"/>
</dbReference>
<dbReference type="FunFam" id="1.10.10.10:FF:000020">
    <property type="entry name" value="SWI/SNF complex subunit SMARCC2 isoform c"/>
    <property type="match status" value="1"/>
</dbReference>
<proteinExistence type="inferred from homology"/>
<dbReference type="Pfam" id="PF04433">
    <property type="entry name" value="SWIRM"/>
    <property type="match status" value="1"/>
</dbReference>
<evidence type="ECO:0000256" key="11">
    <source>
        <dbReference type="ARBA" id="ARBA00064725"/>
    </source>
</evidence>
<dbReference type="AlphaFoldDB" id="A0AAE9WFP7"/>
<dbReference type="RefSeq" id="XP_056038625.1">
    <property type="nucleotide sequence ID" value="XM_056182080.1"/>
</dbReference>
<dbReference type="PANTHER" id="PTHR15381">
    <property type="entry name" value="CHONDROITIN SULFATE PROTEOGLYCAN 5 -RELATED"/>
    <property type="match status" value="1"/>
</dbReference>
<feature type="region of interest" description="Disordered" evidence="12">
    <location>
        <begin position="480"/>
        <end position="512"/>
    </location>
</feature>
<keyword evidence="6" id="KW-0805">Transcription regulation</keyword>
<reference evidence="16 17" key="1">
    <citation type="journal article" date="2023" name="G3 (Bethesda)">
        <title>A high-quality reference genome for the fission yeast Schizosaccharomyces osmophilus.</title>
        <authorList>
            <person name="Jia G.S."/>
            <person name="Zhang W.C."/>
            <person name="Liang Y."/>
            <person name="Liu X.H."/>
            <person name="Rhind N."/>
            <person name="Pidoux A."/>
            <person name="Brysch-Herzberg M."/>
            <person name="Du L.L."/>
        </authorList>
    </citation>
    <scope>NUCLEOTIDE SEQUENCE [LARGE SCALE GENOMIC DNA]</scope>
    <source>
        <strain evidence="16 17">CBS 15793</strain>
    </source>
</reference>
<keyword evidence="17" id="KW-1185">Reference proteome</keyword>
<dbReference type="PANTHER" id="PTHR15381:SF1">
    <property type="entry name" value="CHONDROITIN SULFATE PROTEOGLYCAN 5"/>
    <property type="match status" value="1"/>
</dbReference>
<comment type="subunit">
    <text evidence="11">Component of the RSC complex composed of at least arp9, arp42, rsc1, rsc4, rsc7, rsc9, rsc58, sfh1, snf21, ssr1, ssr2, ssr3 and ssr4. The complex interacts with histone and histone variant components of centromeric chromatin. Component of the SWI/SNF global transcription activator complex composed of at least arp9, arp42, snf5, snf22, snf30, sbf59, sol1, ssr1, ssr2, ssr3, ssr4 and tfg3.</text>
</comment>
<evidence type="ECO:0000256" key="4">
    <source>
        <dbReference type="ARBA" id="ARBA00022833"/>
    </source>
</evidence>
<dbReference type="PROSITE" id="PS50090">
    <property type="entry name" value="MYB_LIKE"/>
    <property type="match status" value="1"/>
</dbReference>